<reference evidence="11" key="1">
    <citation type="journal article" date="2019" name="Int. J. Syst. Evol. Microbiol.">
        <title>The Global Catalogue of Microorganisms (GCM) 10K type strain sequencing project: providing services to taxonomists for standard genome sequencing and annotation.</title>
        <authorList>
            <consortium name="The Broad Institute Genomics Platform"/>
            <consortium name="The Broad Institute Genome Sequencing Center for Infectious Disease"/>
            <person name="Wu L."/>
            <person name="Ma J."/>
        </authorList>
    </citation>
    <scope>NUCLEOTIDE SEQUENCE [LARGE SCALE GENOMIC DNA]</scope>
    <source>
        <strain evidence="11">KCTC 42911</strain>
    </source>
</reference>
<dbReference type="CDD" id="cd17388">
    <property type="entry name" value="MFS_TetA"/>
    <property type="match status" value="1"/>
</dbReference>
<evidence type="ECO:0000256" key="8">
    <source>
        <dbReference type="SAM" id="Phobius"/>
    </source>
</evidence>
<organism evidence="10 11">
    <name type="scientific">Lutimaribacter marinistellae</name>
    <dbReference type="NCBI Taxonomy" id="1820329"/>
    <lineage>
        <taxon>Bacteria</taxon>
        <taxon>Pseudomonadati</taxon>
        <taxon>Pseudomonadota</taxon>
        <taxon>Alphaproteobacteria</taxon>
        <taxon>Rhodobacterales</taxon>
        <taxon>Roseobacteraceae</taxon>
        <taxon>Lutimaribacter</taxon>
    </lineage>
</organism>
<dbReference type="PROSITE" id="PS00216">
    <property type="entry name" value="SUGAR_TRANSPORT_1"/>
    <property type="match status" value="1"/>
</dbReference>
<comment type="caution">
    <text evidence="10">The sequence shown here is derived from an EMBL/GenBank/DDBJ whole genome shotgun (WGS) entry which is preliminary data.</text>
</comment>
<dbReference type="Proteomes" id="UP001595629">
    <property type="component" value="Unassembled WGS sequence"/>
</dbReference>
<dbReference type="PANTHER" id="PTHR23504">
    <property type="entry name" value="MAJOR FACILITATOR SUPERFAMILY DOMAIN-CONTAINING PROTEIN 10"/>
    <property type="match status" value="1"/>
</dbReference>
<evidence type="ECO:0000256" key="2">
    <source>
        <dbReference type="ARBA" id="ARBA00004141"/>
    </source>
</evidence>
<dbReference type="PROSITE" id="PS50850">
    <property type="entry name" value="MFS"/>
    <property type="match status" value="1"/>
</dbReference>
<feature type="domain" description="Major facilitator superfamily (MFS) profile" evidence="9">
    <location>
        <begin position="4"/>
        <end position="398"/>
    </location>
</feature>
<dbReference type="Pfam" id="PF07690">
    <property type="entry name" value="MFS_1"/>
    <property type="match status" value="1"/>
</dbReference>
<feature type="transmembrane region" description="Helical" evidence="8">
    <location>
        <begin position="337"/>
        <end position="363"/>
    </location>
</feature>
<name>A0ABV7TKS1_9RHOB</name>
<dbReference type="SUPFAM" id="SSF103473">
    <property type="entry name" value="MFS general substrate transporter"/>
    <property type="match status" value="1"/>
</dbReference>
<sequence length="399" mass="41703">MRLSLAFILITVGIDAMGIGLILPIMPALITEVQGGTLSDAALWGGVLSASFAVMQFLFGPVLGNLSDAYGRRPVLLVSLAVMTLDYLVMALAGSIWLLLLGRIVGGITAATHSTAGAYMADISAPEEKAARFGLLGAALGLGFVAGPVLGGLLGELGTRAPFYAAALLAGLNFLLGFFVMRETVPADGRRPFQWRQAGPLGAFRALGRLPGIRPLLSVYFLYSVAVYVYPAIWAYFTAARFDWSPQMIGVSLGLYGISMALVQGVLIRPATSWLGERGAVIAGFGFEAVAFAILSVLASGTIALILIPVTALGALVQPAITAILSRRVDASRQGELQGVMASLHALSMILSPLGMGVVFAAFTREAAPIHLPGAPFLVALVLMLFALVLFLRAGRSVT</sequence>
<evidence type="ECO:0000259" key="9">
    <source>
        <dbReference type="PROSITE" id="PS50850"/>
    </source>
</evidence>
<evidence type="ECO:0000256" key="1">
    <source>
        <dbReference type="ARBA" id="ARBA00003279"/>
    </source>
</evidence>
<dbReference type="Gene3D" id="1.20.1250.20">
    <property type="entry name" value="MFS general substrate transporter like domains"/>
    <property type="match status" value="1"/>
</dbReference>
<protein>
    <submittedName>
        <fullName evidence="10">TCR/Tet family MFS transporter</fullName>
    </submittedName>
</protein>
<dbReference type="RefSeq" id="WP_386735608.1">
    <property type="nucleotide sequence ID" value="NZ_JBHRXI010000010.1"/>
</dbReference>
<evidence type="ECO:0000256" key="4">
    <source>
        <dbReference type="ARBA" id="ARBA00022448"/>
    </source>
</evidence>
<feature type="transmembrane region" description="Helical" evidence="8">
    <location>
        <begin position="217"/>
        <end position="237"/>
    </location>
</feature>
<feature type="transmembrane region" description="Helical" evidence="8">
    <location>
        <begin position="42"/>
        <end position="63"/>
    </location>
</feature>
<evidence type="ECO:0000313" key="11">
    <source>
        <dbReference type="Proteomes" id="UP001595629"/>
    </source>
</evidence>
<keyword evidence="6 8" id="KW-1133">Transmembrane helix</keyword>
<feature type="transmembrane region" description="Helical" evidence="8">
    <location>
        <begin position="249"/>
        <end position="268"/>
    </location>
</feature>
<comment type="similarity">
    <text evidence="3">Belongs to the major facilitator superfamily. TCR/Tet family.</text>
</comment>
<evidence type="ECO:0000256" key="3">
    <source>
        <dbReference type="ARBA" id="ARBA00007520"/>
    </source>
</evidence>
<dbReference type="InterPro" id="IPR020846">
    <property type="entry name" value="MFS_dom"/>
</dbReference>
<feature type="transmembrane region" description="Helical" evidence="8">
    <location>
        <begin position="161"/>
        <end position="181"/>
    </location>
</feature>
<feature type="transmembrane region" description="Helical" evidence="8">
    <location>
        <begin position="305"/>
        <end position="325"/>
    </location>
</feature>
<dbReference type="InterPro" id="IPR011701">
    <property type="entry name" value="MFS"/>
</dbReference>
<feature type="transmembrane region" description="Helical" evidence="8">
    <location>
        <begin position="280"/>
        <end position="299"/>
    </location>
</feature>
<keyword evidence="5 8" id="KW-0812">Transmembrane</keyword>
<feature type="transmembrane region" description="Helical" evidence="8">
    <location>
        <begin position="75"/>
        <end position="98"/>
    </location>
</feature>
<dbReference type="PRINTS" id="PR01035">
    <property type="entry name" value="TCRTETA"/>
</dbReference>
<accession>A0ABV7TKS1</accession>
<proteinExistence type="inferred from homology"/>
<keyword evidence="4" id="KW-0813">Transport</keyword>
<feature type="transmembrane region" description="Helical" evidence="8">
    <location>
        <begin position="375"/>
        <end position="394"/>
    </location>
</feature>
<comment type="subcellular location">
    <subcellularLocation>
        <location evidence="2">Membrane</location>
        <topology evidence="2">Multi-pass membrane protein</topology>
    </subcellularLocation>
</comment>
<feature type="transmembrane region" description="Helical" evidence="8">
    <location>
        <begin position="104"/>
        <end position="121"/>
    </location>
</feature>
<evidence type="ECO:0000256" key="5">
    <source>
        <dbReference type="ARBA" id="ARBA00022692"/>
    </source>
</evidence>
<dbReference type="InterPro" id="IPR005829">
    <property type="entry name" value="Sugar_transporter_CS"/>
</dbReference>
<feature type="transmembrane region" description="Helical" evidence="8">
    <location>
        <begin position="133"/>
        <end position="155"/>
    </location>
</feature>
<dbReference type="EMBL" id="JBHRXI010000010">
    <property type="protein sequence ID" value="MFC3614395.1"/>
    <property type="molecule type" value="Genomic_DNA"/>
</dbReference>
<dbReference type="InterPro" id="IPR001958">
    <property type="entry name" value="Tet-R_TetA/multi-R_MdtG-like"/>
</dbReference>
<comment type="function">
    <text evidence="1">Resistance to tetracycline by an active tetracycline efflux. This is an energy-dependent process that decreases the accumulation of the antibiotic in whole cells. This protein functions as a metal-tetracycline/H(+) antiporter.</text>
</comment>
<gene>
    <name evidence="10" type="ORF">ACFORG_11530</name>
</gene>
<evidence type="ECO:0000256" key="6">
    <source>
        <dbReference type="ARBA" id="ARBA00022989"/>
    </source>
</evidence>
<dbReference type="PANTHER" id="PTHR23504:SF15">
    <property type="entry name" value="MAJOR FACILITATOR SUPERFAMILY (MFS) PROFILE DOMAIN-CONTAINING PROTEIN"/>
    <property type="match status" value="1"/>
</dbReference>
<keyword evidence="11" id="KW-1185">Reference proteome</keyword>
<evidence type="ECO:0000256" key="7">
    <source>
        <dbReference type="ARBA" id="ARBA00023136"/>
    </source>
</evidence>
<dbReference type="InterPro" id="IPR036259">
    <property type="entry name" value="MFS_trans_sf"/>
</dbReference>
<evidence type="ECO:0000313" key="10">
    <source>
        <dbReference type="EMBL" id="MFC3614395.1"/>
    </source>
</evidence>
<keyword evidence="7 8" id="KW-0472">Membrane</keyword>